<protein>
    <submittedName>
        <fullName evidence="1">Uncharacterized protein</fullName>
    </submittedName>
</protein>
<accession>A0A8H3H573</accession>
<dbReference type="Pfam" id="PF16850">
    <property type="entry name" value="Inhibitor_I66"/>
    <property type="match status" value="1"/>
</dbReference>
<comment type="caution">
    <text evidence="1">The sequence shown here is derived from an EMBL/GenBank/DDBJ whole genome shotgun (WGS) entry which is preliminary data.</text>
</comment>
<dbReference type="EMBL" id="CAJMWT010004137">
    <property type="protein sequence ID" value="CAE6485490.1"/>
    <property type="molecule type" value="Genomic_DNA"/>
</dbReference>
<gene>
    <name evidence="1" type="ORF">RDB_LOCUS123012</name>
</gene>
<name>A0A8H3H573_9AGAM</name>
<dbReference type="Gene3D" id="2.80.10.50">
    <property type="match status" value="1"/>
</dbReference>
<dbReference type="InterPro" id="IPR031755">
    <property type="entry name" value="Inhibitor_I66"/>
</dbReference>
<evidence type="ECO:0000313" key="1">
    <source>
        <dbReference type="EMBL" id="CAE6485490.1"/>
    </source>
</evidence>
<dbReference type="AlphaFoldDB" id="A0A8H3H573"/>
<sequence length="148" mass="16716">MTIHNGLYKISTKTNDSRLYVGLSRNPEPSNVNEGIQVLAVPKSQTTIVEVRSIDADLYELHLWYHSGLGIGYNVEPTLDSQVVATSNANEWLIEQGSRPNRYKISIPDTNLYWTAVPGGHDMTRIALNPLEGKIVPEWTFELQRNHE</sequence>
<reference evidence="1" key="1">
    <citation type="submission" date="2021-01" db="EMBL/GenBank/DDBJ databases">
        <authorList>
            <person name="Kaushik A."/>
        </authorList>
    </citation>
    <scope>NUCLEOTIDE SEQUENCE</scope>
    <source>
        <strain evidence="1">AG2-2IIIB</strain>
    </source>
</reference>
<evidence type="ECO:0000313" key="2">
    <source>
        <dbReference type="Proteomes" id="UP000663843"/>
    </source>
</evidence>
<organism evidence="1 2">
    <name type="scientific">Rhizoctonia solani</name>
    <dbReference type="NCBI Taxonomy" id="456999"/>
    <lineage>
        <taxon>Eukaryota</taxon>
        <taxon>Fungi</taxon>
        <taxon>Dikarya</taxon>
        <taxon>Basidiomycota</taxon>
        <taxon>Agaricomycotina</taxon>
        <taxon>Agaricomycetes</taxon>
        <taxon>Cantharellales</taxon>
        <taxon>Ceratobasidiaceae</taxon>
        <taxon>Rhizoctonia</taxon>
    </lineage>
</organism>
<proteinExistence type="predicted"/>
<dbReference type="Proteomes" id="UP000663843">
    <property type="component" value="Unassembled WGS sequence"/>
</dbReference>